<protein>
    <submittedName>
        <fullName evidence="3">PTS mannose transporter subunit IIB</fullName>
    </submittedName>
</protein>
<comment type="caution">
    <text evidence="3">The sequence shown here is derived from an EMBL/GenBank/DDBJ whole genome shotgun (WGS) entry which is preliminary data.</text>
</comment>
<dbReference type="GO" id="GO:0016020">
    <property type="term" value="C:membrane"/>
    <property type="evidence" value="ECO:0007669"/>
    <property type="project" value="InterPro"/>
</dbReference>
<proteinExistence type="predicted"/>
<feature type="domain" description="PTS EIIA type-4" evidence="2">
    <location>
        <begin position="1"/>
        <end position="122"/>
    </location>
</feature>
<dbReference type="GO" id="GO:0009401">
    <property type="term" value="P:phosphoenolpyruvate-dependent sugar phosphotransferase system"/>
    <property type="evidence" value="ECO:0007669"/>
    <property type="project" value="InterPro"/>
</dbReference>
<reference evidence="3 4" key="1">
    <citation type="submission" date="2018-08" db="EMBL/GenBank/DDBJ databases">
        <title>A genome reference for cultivated species of the human gut microbiota.</title>
        <authorList>
            <person name="Zou Y."/>
            <person name="Xue W."/>
            <person name="Luo G."/>
        </authorList>
    </citation>
    <scope>NUCLEOTIDE SEQUENCE [LARGE SCALE GENOMIC DNA]</scope>
    <source>
        <strain evidence="3 4">AF24-29</strain>
    </source>
</reference>
<dbReference type="Gene3D" id="3.40.50.510">
    <property type="entry name" value="Phosphotransferase system, mannose-type IIA component"/>
    <property type="match status" value="1"/>
</dbReference>
<evidence type="ECO:0000313" key="4">
    <source>
        <dbReference type="Proteomes" id="UP000284178"/>
    </source>
</evidence>
<dbReference type="PROSITE" id="PS51096">
    <property type="entry name" value="PTS_EIIA_TYPE_4"/>
    <property type="match status" value="1"/>
</dbReference>
<dbReference type="RefSeq" id="WP_039864616.1">
    <property type="nucleotide sequence ID" value="NZ_CABJCV010000015.1"/>
</dbReference>
<dbReference type="Proteomes" id="UP000284178">
    <property type="component" value="Unassembled WGS sequence"/>
</dbReference>
<keyword evidence="4" id="KW-1185">Reference proteome</keyword>
<dbReference type="InterPro" id="IPR036662">
    <property type="entry name" value="PTS_EIIA_man-typ_sf"/>
</dbReference>
<dbReference type="Pfam" id="PF03610">
    <property type="entry name" value="EIIA-man"/>
    <property type="match status" value="1"/>
</dbReference>
<gene>
    <name evidence="3" type="ORF">DWY25_12050</name>
</gene>
<dbReference type="GeneID" id="83016126"/>
<dbReference type="InterPro" id="IPR004701">
    <property type="entry name" value="PTS_EIIA_man-typ"/>
</dbReference>
<keyword evidence="1" id="KW-0808">Transferase</keyword>
<dbReference type="PANTHER" id="PTHR33799:SF1">
    <property type="entry name" value="PTS SYSTEM MANNOSE-SPECIFIC EIIAB COMPONENT-RELATED"/>
    <property type="match status" value="1"/>
</dbReference>
<dbReference type="PANTHER" id="PTHR33799">
    <property type="entry name" value="PTS PERMEASE-RELATED-RELATED"/>
    <property type="match status" value="1"/>
</dbReference>
<sequence length="144" mass="16066">MRKIILASHGSMAEGVLSAAKMIMGDCEEIQALGLDHYESPTEIARRIERQVTAEPDCDFMIFCDIHGGSVHNQLTELCRYPNVYLVGGMTLSMILECHLNVQDISTMELLENAVQSAKDTITVLSHKQAVEQIEKGMEDDVLW</sequence>
<evidence type="ECO:0000256" key="1">
    <source>
        <dbReference type="ARBA" id="ARBA00022679"/>
    </source>
</evidence>
<name>A0A412FW10_9FIRM</name>
<dbReference type="InterPro" id="IPR051471">
    <property type="entry name" value="Bacterial_PTS_sugar_comp"/>
</dbReference>
<dbReference type="EMBL" id="QRUP01000015">
    <property type="protein sequence ID" value="RGR72381.1"/>
    <property type="molecule type" value="Genomic_DNA"/>
</dbReference>
<dbReference type="SUPFAM" id="SSF53062">
    <property type="entry name" value="PTS system fructose IIA component-like"/>
    <property type="match status" value="1"/>
</dbReference>
<accession>A0A412FW10</accession>
<evidence type="ECO:0000313" key="3">
    <source>
        <dbReference type="EMBL" id="RGR72381.1"/>
    </source>
</evidence>
<dbReference type="GO" id="GO:0016740">
    <property type="term" value="F:transferase activity"/>
    <property type="evidence" value="ECO:0007669"/>
    <property type="project" value="UniProtKB-KW"/>
</dbReference>
<dbReference type="AlphaFoldDB" id="A0A412FW10"/>
<organism evidence="3 4">
    <name type="scientific">Holdemania filiformis</name>
    <dbReference type="NCBI Taxonomy" id="61171"/>
    <lineage>
        <taxon>Bacteria</taxon>
        <taxon>Bacillati</taxon>
        <taxon>Bacillota</taxon>
        <taxon>Erysipelotrichia</taxon>
        <taxon>Erysipelotrichales</taxon>
        <taxon>Erysipelotrichaceae</taxon>
        <taxon>Holdemania</taxon>
    </lineage>
</organism>
<evidence type="ECO:0000259" key="2">
    <source>
        <dbReference type="PROSITE" id="PS51096"/>
    </source>
</evidence>